<comment type="caution">
    <text evidence="2">The sequence shown here is derived from an EMBL/GenBank/DDBJ whole genome shotgun (WGS) entry which is preliminary data.</text>
</comment>
<dbReference type="EMBL" id="JBHSQH010000001">
    <property type="protein sequence ID" value="MFC5970273.1"/>
    <property type="molecule type" value="Genomic_DNA"/>
</dbReference>
<dbReference type="InterPro" id="IPR002509">
    <property type="entry name" value="NODB_dom"/>
</dbReference>
<keyword evidence="3" id="KW-1185">Reference proteome</keyword>
<accession>A0ABD5RJ19</accession>
<proteinExistence type="predicted"/>
<gene>
    <name evidence="2" type="ORF">ACFPYI_02920</name>
</gene>
<reference evidence="2 3" key="1">
    <citation type="journal article" date="2019" name="Int. J. Syst. Evol. Microbiol.">
        <title>The Global Catalogue of Microorganisms (GCM) 10K type strain sequencing project: providing services to taxonomists for standard genome sequencing and annotation.</title>
        <authorList>
            <consortium name="The Broad Institute Genomics Platform"/>
            <consortium name="The Broad Institute Genome Sequencing Center for Infectious Disease"/>
            <person name="Wu L."/>
            <person name="Ma J."/>
        </authorList>
    </citation>
    <scope>NUCLEOTIDE SEQUENCE [LARGE SCALE GENOMIC DNA]</scope>
    <source>
        <strain evidence="2 3">CGMCC 1.12543</strain>
    </source>
</reference>
<dbReference type="InterPro" id="IPR045235">
    <property type="entry name" value="PuuE_HpPgdA-like"/>
</dbReference>
<evidence type="ECO:0000259" key="1">
    <source>
        <dbReference type="PROSITE" id="PS51677"/>
    </source>
</evidence>
<feature type="domain" description="NodB homology" evidence="1">
    <location>
        <begin position="33"/>
        <end position="303"/>
    </location>
</feature>
<dbReference type="RefSeq" id="WP_247419081.1">
    <property type="nucleotide sequence ID" value="NZ_JALLGW010000002.1"/>
</dbReference>
<name>A0ABD5RJ19_9EURY</name>
<dbReference type="Pfam" id="PF01522">
    <property type="entry name" value="Polysacc_deac_1"/>
    <property type="match status" value="1"/>
</dbReference>
<dbReference type="Gene3D" id="3.20.20.370">
    <property type="entry name" value="Glycoside hydrolase/deacetylase"/>
    <property type="match status" value="1"/>
</dbReference>
<dbReference type="SUPFAM" id="SSF88713">
    <property type="entry name" value="Glycoside hydrolase/deacetylase"/>
    <property type="match status" value="1"/>
</dbReference>
<organism evidence="2 3">
    <name type="scientific">Halomarina salina</name>
    <dbReference type="NCBI Taxonomy" id="1872699"/>
    <lineage>
        <taxon>Archaea</taxon>
        <taxon>Methanobacteriati</taxon>
        <taxon>Methanobacteriota</taxon>
        <taxon>Stenosarchaea group</taxon>
        <taxon>Halobacteria</taxon>
        <taxon>Halobacteriales</taxon>
        <taxon>Natronomonadaceae</taxon>
        <taxon>Halomarina</taxon>
    </lineage>
</organism>
<dbReference type="PANTHER" id="PTHR47561:SF1">
    <property type="entry name" value="POLYSACCHARIDE DEACETYLASE FAMILY PROTEIN (AFU_ORTHOLOGUE AFUA_6G05030)"/>
    <property type="match status" value="1"/>
</dbReference>
<dbReference type="PROSITE" id="PS51677">
    <property type="entry name" value="NODB"/>
    <property type="match status" value="1"/>
</dbReference>
<protein>
    <submittedName>
        <fullName evidence="2">Polysaccharide deacetylase family protein</fullName>
    </submittedName>
</protein>
<dbReference type="InterPro" id="IPR011330">
    <property type="entry name" value="Glyco_hydro/deAcase_b/a-brl"/>
</dbReference>
<dbReference type="Pfam" id="PF11959">
    <property type="entry name" value="DUF3473"/>
    <property type="match status" value="1"/>
</dbReference>
<evidence type="ECO:0000313" key="2">
    <source>
        <dbReference type="EMBL" id="MFC5970273.1"/>
    </source>
</evidence>
<dbReference type="InterPro" id="IPR022560">
    <property type="entry name" value="DUF3473"/>
</dbReference>
<evidence type="ECO:0000313" key="3">
    <source>
        <dbReference type="Proteomes" id="UP001596099"/>
    </source>
</evidence>
<dbReference type="Proteomes" id="UP001596099">
    <property type="component" value="Unassembled WGS sequence"/>
</dbReference>
<sequence length="303" mass="32453">MTSDRATTVDDDGTPTAVLSVDFELFSQTPAYRSAGGTAPADEATAGLEMGQFLRETLADHDAEATFFTVSSVAEDHPDEVRAIADAGHEIASHTHSHRLLSDLDPDERREELVHSRDVLESVTGATVEGFRAPAFDVPEGTLAALADAGYRYDSSVAACRKIPGWYGGEDDAVRPCSAVDVQADAPDTLAELPIAVMPGLRLPLTGTWLRFFGVRYTIAGMHMLARRGITPVLYVHPWELADLPDVEGVPKRVYVRTGAWMRRAVERILAEPFEFVTARSVVADAAGTPPLDAPAPGAGGAE</sequence>
<dbReference type="PANTHER" id="PTHR47561">
    <property type="entry name" value="POLYSACCHARIDE DEACETYLASE FAMILY PROTEIN (AFU_ORTHOLOGUE AFUA_6G05030)"/>
    <property type="match status" value="1"/>
</dbReference>
<dbReference type="AlphaFoldDB" id="A0ABD5RJ19"/>
<dbReference type="CDD" id="cd10941">
    <property type="entry name" value="CE4_PuuE_HpPgdA_like_2"/>
    <property type="match status" value="1"/>
</dbReference>